<dbReference type="AlphaFoldDB" id="A0A9D7LUB9"/>
<dbReference type="Pfam" id="PF11249">
    <property type="entry name" value="DUF3047"/>
    <property type="match status" value="1"/>
</dbReference>
<organism evidence="1 2">
    <name type="scientific">Candidatus Dechloromonas phosphorivorans</name>
    <dbReference type="NCBI Taxonomy" id="2899244"/>
    <lineage>
        <taxon>Bacteria</taxon>
        <taxon>Pseudomonadati</taxon>
        <taxon>Pseudomonadota</taxon>
        <taxon>Betaproteobacteria</taxon>
        <taxon>Rhodocyclales</taxon>
        <taxon>Azonexaceae</taxon>
        <taxon>Dechloromonas</taxon>
    </lineage>
</organism>
<evidence type="ECO:0000313" key="1">
    <source>
        <dbReference type="EMBL" id="MBK8891283.1"/>
    </source>
</evidence>
<dbReference type="Proteomes" id="UP000808146">
    <property type="component" value="Unassembled WGS sequence"/>
</dbReference>
<protein>
    <submittedName>
        <fullName evidence="1">DUF3047 domain-containing protein</fullName>
    </submittedName>
</protein>
<gene>
    <name evidence="1" type="ORF">IPN75_13410</name>
</gene>
<dbReference type="EMBL" id="JADKBR010000017">
    <property type="protein sequence ID" value="MBK8891283.1"/>
    <property type="molecule type" value="Genomic_DNA"/>
</dbReference>
<name>A0A9D7LUB9_9RHOO</name>
<proteinExistence type="predicted"/>
<accession>A0A9D7LUB9</accession>
<evidence type="ECO:0000313" key="2">
    <source>
        <dbReference type="Proteomes" id="UP000808146"/>
    </source>
</evidence>
<comment type="caution">
    <text evidence="1">The sequence shown here is derived from an EMBL/GenBank/DDBJ whole genome shotgun (WGS) entry which is preliminary data.</text>
</comment>
<sequence>MSLSRFLGLILVLGASPGVSAEALWVGRFSEGDTSIPAPWKLERLSAKHPPTRYALRRWDGVVAIEAHADKSMALLGRPVAVDLTKTPILCWQWRIDAPVASADMTRKSGDDYAARVYLTFSVPPEQLGLGTRAKLALARSIYGDQVPDAALNYVWDNRHPVGTLQDNAYTDRARMLVLRSGAARAGAWVHERRNVLKDFKLAFGDAGGQLSGLAVASDTDNTGEKAHAGFADLRFVAHEEDCAVTGNE</sequence>
<dbReference type="InterPro" id="IPR021409">
    <property type="entry name" value="DUF3047"/>
</dbReference>
<reference evidence="1" key="1">
    <citation type="submission" date="2020-10" db="EMBL/GenBank/DDBJ databases">
        <title>Connecting structure to function with the recovery of over 1000 high-quality activated sludge metagenome-assembled genomes encoding full-length rRNA genes using long-read sequencing.</title>
        <authorList>
            <person name="Singleton C.M."/>
            <person name="Petriglieri F."/>
            <person name="Kristensen J.M."/>
            <person name="Kirkegaard R.H."/>
            <person name="Michaelsen T.Y."/>
            <person name="Andersen M.H."/>
            <person name="Karst S.M."/>
            <person name="Dueholm M.S."/>
            <person name="Nielsen P.H."/>
            <person name="Albertsen M."/>
        </authorList>
    </citation>
    <scope>NUCLEOTIDE SEQUENCE</scope>
    <source>
        <strain evidence="1">OdNE_18-Q3-R46-58_BAT3C.305</strain>
    </source>
</reference>